<keyword evidence="1" id="KW-1133">Transmembrane helix</keyword>
<dbReference type="VEuPathDB" id="FungiDB:PHYBLDRAFT_68118"/>
<feature type="signal peptide" evidence="2">
    <location>
        <begin position="1"/>
        <end position="23"/>
    </location>
</feature>
<dbReference type="EMBL" id="KV440975">
    <property type="protein sequence ID" value="OAD77071.1"/>
    <property type="molecule type" value="Genomic_DNA"/>
</dbReference>
<keyword evidence="1" id="KW-0812">Transmembrane</keyword>
<keyword evidence="4" id="KW-1185">Reference proteome</keyword>
<evidence type="ECO:0000256" key="2">
    <source>
        <dbReference type="SAM" id="SignalP"/>
    </source>
</evidence>
<organism evidence="3 4">
    <name type="scientific">Phycomyces blakesleeanus (strain ATCC 8743b / DSM 1359 / FGSC 10004 / NBRC 33097 / NRRL 1555)</name>
    <dbReference type="NCBI Taxonomy" id="763407"/>
    <lineage>
        <taxon>Eukaryota</taxon>
        <taxon>Fungi</taxon>
        <taxon>Fungi incertae sedis</taxon>
        <taxon>Mucoromycota</taxon>
        <taxon>Mucoromycotina</taxon>
        <taxon>Mucoromycetes</taxon>
        <taxon>Mucorales</taxon>
        <taxon>Phycomycetaceae</taxon>
        <taxon>Phycomyces</taxon>
    </lineage>
</organism>
<protein>
    <submittedName>
        <fullName evidence="3">Uncharacterized protein</fullName>
    </submittedName>
</protein>
<evidence type="ECO:0000313" key="4">
    <source>
        <dbReference type="Proteomes" id="UP000077315"/>
    </source>
</evidence>
<reference evidence="4" key="1">
    <citation type="submission" date="2015-06" db="EMBL/GenBank/DDBJ databases">
        <title>Expansion of signal transduction pathways in fungi by whole-genome duplication.</title>
        <authorList>
            <consortium name="DOE Joint Genome Institute"/>
            <person name="Corrochano L.M."/>
            <person name="Kuo A."/>
            <person name="Marcet-Houben M."/>
            <person name="Polaino S."/>
            <person name="Salamov A."/>
            <person name="Villalobos J.M."/>
            <person name="Alvarez M.I."/>
            <person name="Avalos J."/>
            <person name="Benito E.P."/>
            <person name="Benoit I."/>
            <person name="Burger G."/>
            <person name="Camino L.P."/>
            <person name="Canovas D."/>
            <person name="Cerda-Olmedo E."/>
            <person name="Cheng J.-F."/>
            <person name="Dominguez A."/>
            <person name="Elias M."/>
            <person name="Eslava A.P."/>
            <person name="Glaser F."/>
            <person name="Grimwood J."/>
            <person name="Gutierrez G."/>
            <person name="Heitman J."/>
            <person name="Henrissat B."/>
            <person name="Iturriaga E.A."/>
            <person name="Lang B.F."/>
            <person name="Lavin J.L."/>
            <person name="Lee S."/>
            <person name="Li W."/>
            <person name="Lindquist E."/>
            <person name="Lopez-Garcia S."/>
            <person name="Luque E.M."/>
            <person name="Marcos A.T."/>
            <person name="Martin J."/>
            <person name="McCluskey K."/>
            <person name="Medina H.R."/>
            <person name="Miralles-Duran A."/>
            <person name="Miyazaki A."/>
            <person name="Munoz-Torres E."/>
            <person name="Oguiza J.A."/>
            <person name="Ohm R."/>
            <person name="Olmedo M."/>
            <person name="Orejas M."/>
            <person name="Ortiz-Castellanos L."/>
            <person name="Pisabarro A.G."/>
            <person name="Rodriguez-Romero J."/>
            <person name="Ruiz-Herrera J."/>
            <person name="Ruiz-Vazquez R."/>
            <person name="Sanz C."/>
            <person name="Schackwitz W."/>
            <person name="Schmutz J."/>
            <person name="Shahriari M."/>
            <person name="Shelest E."/>
            <person name="Silva-Franco F."/>
            <person name="Soanes D."/>
            <person name="Syed K."/>
            <person name="Tagua V.G."/>
            <person name="Talbot N.J."/>
            <person name="Thon M."/>
            <person name="De vries R.P."/>
            <person name="Wiebenga A."/>
            <person name="Yadav J.S."/>
            <person name="Braun E.L."/>
            <person name="Baker S."/>
            <person name="Garre V."/>
            <person name="Horwitz B."/>
            <person name="Torres-Martinez S."/>
            <person name="Idnurm A."/>
            <person name="Herrera-Estrella A."/>
            <person name="Gabaldon T."/>
            <person name="Grigoriev I.V."/>
        </authorList>
    </citation>
    <scope>NUCLEOTIDE SEQUENCE [LARGE SCALE GENOMIC DNA]</scope>
    <source>
        <strain evidence="4">NRRL 1555(-)</strain>
    </source>
</reference>
<dbReference type="Proteomes" id="UP000077315">
    <property type="component" value="Unassembled WGS sequence"/>
</dbReference>
<feature type="chain" id="PRO_5007890930" evidence="2">
    <location>
        <begin position="24"/>
        <end position="119"/>
    </location>
</feature>
<dbReference type="InParanoid" id="A0A167P1K8"/>
<gene>
    <name evidence="3" type="ORF">PHYBLDRAFT_68118</name>
</gene>
<evidence type="ECO:0000313" key="3">
    <source>
        <dbReference type="EMBL" id="OAD77071.1"/>
    </source>
</evidence>
<sequence length="119" mass="12360">MVKFTLSFIIAALISVAVVQVRADSATDKALYDARLAEFKSAIDTLPTEIRDKFNAAIAKVDLSYSEAQAKQTEAARVANAANIDSVSTISSDASTSASVPATVLLATIVSALGLIALN</sequence>
<dbReference type="RefSeq" id="XP_018295111.1">
    <property type="nucleotide sequence ID" value="XM_018441890.1"/>
</dbReference>
<accession>A0A167P1K8</accession>
<feature type="transmembrane region" description="Helical" evidence="1">
    <location>
        <begin position="98"/>
        <end position="118"/>
    </location>
</feature>
<keyword evidence="2" id="KW-0732">Signal</keyword>
<evidence type="ECO:0000256" key="1">
    <source>
        <dbReference type="SAM" id="Phobius"/>
    </source>
</evidence>
<proteinExistence type="predicted"/>
<dbReference type="AlphaFoldDB" id="A0A167P1K8"/>
<name>A0A167P1K8_PHYB8</name>
<dbReference type="GeneID" id="29002796"/>
<keyword evidence="1" id="KW-0472">Membrane</keyword>